<keyword evidence="2" id="KW-0812">Transmembrane</keyword>
<keyword evidence="2" id="KW-1133">Transmembrane helix</keyword>
<dbReference type="RefSeq" id="WP_271012381.1">
    <property type="nucleotide sequence ID" value="NZ_JAQIFT010000045.1"/>
</dbReference>
<dbReference type="Proteomes" id="UP001169242">
    <property type="component" value="Unassembled WGS sequence"/>
</dbReference>
<keyword evidence="4" id="KW-1185">Reference proteome</keyword>
<comment type="caution">
    <text evidence="3">The sequence shown here is derived from an EMBL/GenBank/DDBJ whole genome shotgun (WGS) entry which is preliminary data.</text>
</comment>
<feature type="transmembrane region" description="Helical" evidence="2">
    <location>
        <begin position="434"/>
        <end position="456"/>
    </location>
</feature>
<evidence type="ECO:0000256" key="1">
    <source>
        <dbReference type="SAM" id="Coils"/>
    </source>
</evidence>
<dbReference type="SUPFAM" id="SSF57997">
    <property type="entry name" value="Tropomyosin"/>
    <property type="match status" value="1"/>
</dbReference>
<gene>
    <name evidence="3" type="ORF">PBV87_11485</name>
</gene>
<accession>A0AA42DNJ3</accession>
<dbReference type="AlphaFoldDB" id="A0AA42DNJ3"/>
<protein>
    <recommendedName>
        <fullName evidence="5">Phage tail tape measure protein</fullName>
    </recommendedName>
</protein>
<keyword evidence="2" id="KW-0472">Membrane</keyword>
<evidence type="ECO:0008006" key="5">
    <source>
        <dbReference type="Google" id="ProtNLM"/>
    </source>
</evidence>
<sequence>MDQEVAGMVVSLGLKDSTFREGISNLNRSMKVVQSEFKAAVGDAKNLGNSLSGLEANSERLSKSIKIQEQIIVSHRDKLEKSQKTLEQNVTTQKNLESALNKAKESYNASVLALGENDEATISLKKEVEDLEKKYSNNTEKIKNNIKAIDNNTISVNNSEAKLKSMQNELKDTTKKMDEFGKEVKNTDGEVKKANTGISTMNVAFGTLVADGIRKAVSALGDFIKKGLELNSNLQEVENVIESVFGEKGTQKVTEFAKTAKTEFGLAELQAKQFTGTMGAILDSAGVASNKALDMSISFSKLSGDMASFFNSSPEKVFQDLTSAMAGSAETMLKYGVNMKVANMEQYAMNKGISQSWKDMSEAEQQMLRYQFIMEKTSKAQGDFAKTSESHANQQRIMKLQLQEMSAMLAEKLLPVITEMTSKFVDFMITNEEAIGNLASLISILGNTLGFLFAVLASVPAEFYMILGAIAIGVTLFTKISTAITATSGAVSVISGVFSASANPVLKWTVIITGAVAAVTLLVAALNVLFGKSKEMDSTFNNMGNAVGKITNQVNGAMGDVKVPKYASGTKYHSGGLAVVGERGAELINLPRGASVDTNGHTQGILRNSVTNNDNKQSFTIQNLTVQSNNVDDLLRQLEDRARRK</sequence>
<evidence type="ECO:0000256" key="2">
    <source>
        <dbReference type="SAM" id="Phobius"/>
    </source>
</evidence>
<dbReference type="EMBL" id="JAQIFT010000045">
    <property type="protein sequence ID" value="MDA3732105.1"/>
    <property type="molecule type" value="Genomic_DNA"/>
</dbReference>
<feature type="coiled-coil region" evidence="1">
    <location>
        <begin position="121"/>
        <end position="183"/>
    </location>
</feature>
<name>A0AA42DNJ3_9FIRM</name>
<evidence type="ECO:0000313" key="3">
    <source>
        <dbReference type="EMBL" id="MDA3732105.1"/>
    </source>
</evidence>
<evidence type="ECO:0000313" key="4">
    <source>
        <dbReference type="Proteomes" id="UP001169242"/>
    </source>
</evidence>
<reference evidence="3" key="1">
    <citation type="journal article" date="2023" name="Int. J. Syst. Evol. Microbiol.">
        <title>&lt;i&gt;Holtiella tumoricola&lt;/i&gt; gen. nov. sp. nov., isolated from a human clinical sample.</title>
        <authorList>
            <person name="Allen-Vercoe E."/>
            <person name="Daigneault M.C."/>
            <person name="Vancuren S.J."/>
            <person name="Cochrane K."/>
            <person name="O'Neal L.L."/>
            <person name="Sankaranarayanan K."/>
            <person name="Lawson P.A."/>
        </authorList>
    </citation>
    <scope>NUCLEOTIDE SEQUENCE</scope>
    <source>
        <strain evidence="3">CC70A</strain>
    </source>
</reference>
<keyword evidence="1" id="KW-0175">Coiled coil</keyword>
<proteinExistence type="predicted"/>
<organism evidence="3 4">
    <name type="scientific">Holtiella tumoricola</name>
    <dbReference type="NCBI Taxonomy" id="3018743"/>
    <lineage>
        <taxon>Bacteria</taxon>
        <taxon>Bacillati</taxon>
        <taxon>Bacillota</taxon>
        <taxon>Clostridia</taxon>
        <taxon>Lachnospirales</taxon>
        <taxon>Cellulosilyticaceae</taxon>
        <taxon>Holtiella</taxon>
    </lineage>
</organism>
<feature type="transmembrane region" description="Helical" evidence="2">
    <location>
        <begin position="505"/>
        <end position="530"/>
    </location>
</feature>
<feature type="transmembrane region" description="Helical" evidence="2">
    <location>
        <begin position="463"/>
        <end position="485"/>
    </location>
</feature>